<dbReference type="InterPro" id="IPR011060">
    <property type="entry name" value="RibuloseP-bd_barrel"/>
</dbReference>
<dbReference type="InterPro" id="IPR013785">
    <property type="entry name" value="Aldolase_TIM"/>
</dbReference>
<dbReference type="EMBL" id="BAAAPM010000008">
    <property type="protein sequence ID" value="GAA1735319.1"/>
    <property type="molecule type" value="Genomic_DNA"/>
</dbReference>
<evidence type="ECO:0000256" key="7">
    <source>
        <dbReference type="HAMAP-Rule" id="MF_01235"/>
    </source>
</evidence>
<evidence type="ECO:0000256" key="6">
    <source>
        <dbReference type="ARBA" id="ARBA00023277"/>
    </source>
</evidence>
<comment type="function">
    <text evidence="2 7">Converts N-acetylmannosamine-6-phosphate (ManNAc-6-P) to N-acetylglucosamine-6-phosphate (GlcNAc-6-P).</text>
</comment>
<evidence type="ECO:0000256" key="2">
    <source>
        <dbReference type="ARBA" id="ARBA00002147"/>
    </source>
</evidence>
<organism evidence="8 9">
    <name type="scientific">Isoptericola hypogeus</name>
    <dbReference type="NCBI Taxonomy" id="300179"/>
    <lineage>
        <taxon>Bacteria</taxon>
        <taxon>Bacillati</taxon>
        <taxon>Actinomycetota</taxon>
        <taxon>Actinomycetes</taxon>
        <taxon>Micrococcales</taxon>
        <taxon>Promicromonosporaceae</taxon>
        <taxon>Isoptericola</taxon>
    </lineage>
</organism>
<proteinExistence type="inferred from homology"/>
<comment type="catalytic activity">
    <reaction evidence="1 7">
        <text>an N-acyl-D-glucosamine 6-phosphate = an N-acyl-D-mannosamine 6-phosphate</text>
        <dbReference type="Rhea" id="RHEA:23932"/>
        <dbReference type="ChEBI" id="CHEBI:57599"/>
        <dbReference type="ChEBI" id="CHEBI:57666"/>
        <dbReference type="EC" id="5.1.3.9"/>
    </reaction>
</comment>
<dbReference type="Pfam" id="PF04131">
    <property type="entry name" value="NanE"/>
    <property type="match status" value="1"/>
</dbReference>
<dbReference type="EC" id="5.1.3.9" evidence="7"/>
<evidence type="ECO:0000256" key="4">
    <source>
        <dbReference type="ARBA" id="ARBA00007439"/>
    </source>
</evidence>
<sequence length="246" mass="24415">MTTALPSASRDVIGALRGRLVVSCQAREGEPLHGPVHMRAMALSALAGGAAGLRLEGPDDIAAVRAVTDVPVIGLWKVGGSAVYITPTMAAVHAVADAGADIVAVDATGRARPDGSTLADVVLAVHESYERLVMADVATVEQGLAAQAAGVDLVGSTLSGYTGAGPVPLGPDLDLVAGLAAALTVPVVAEGRISSPSEAAEALRRGATTVVVGGAITRPASITARFAGALDAVRASRPGAEPEVAR</sequence>
<keyword evidence="5 7" id="KW-0413">Isomerase</keyword>
<keyword evidence="9" id="KW-1185">Reference proteome</keyword>
<dbReference type="SUPFAM" id="SSF51366">
    <property type="entry name" value="Ribulose-phoshate binding barrel"/>
    <property type="match status" value="1"/>
</dbReference>
<dbReference type="HAMAP" id="MF_01235">
    <property type="entry name" value="ManNAc6P_epimer"/>
    <property type="match status" value="1"/>
</dbReference>
<dbReference type="NCBIfam" id="NF002231">
    <property type="entry name" value="PRK01130.1"/>
    <property type="match status" value="1"/>
</dbReference>
<dbReference type="PANTHER" id="PTHR36204">
    <property type="entry name" value="N-ACETYLMANNOSAMINE-6-PHOSPHATE 2-EPIMERASE-RELATED"/>
    <property type="match status" value="1"/>
</dbReference>
<dbReference type="Gene3D" id="3.20.20.70">
    <property type="entry name" value="Aldolase class I"/>
    <property type="match status" value="1"/>
</dbReference>
<comment type="pathway">
    <text evidence="3 7">Amino-sugar metabolism; N-acetylneuraminate degradation; D-fructose 6-phosphate from N-acetylneuraminate: step 3/5.</text>
</comment>
<dbReference type="Proteomes" id="UP001501138">
    <property type="component" value="Unassembled WGS sequence"/>
</dbReference>
<accession>A0ABP4VSN4</accession>
<protein>
    <recommendedName>
        <fullName evidence="7">Putative N-acetylmannosamine-6-phosphate 2-epimerase</fullName>
        <ecNumber evidence="7">5.1.3.9</ecNumber>
    </recommendedName>
    <alternativeName>
        <fullName evidence="7">ManNAc-6-P epimerase</fullName>
    </alternativeName>
</protein>
<dbReference type="PANTHER" id="PTHR36204:SF1">
    <property type="entry name" value="N-ACETYLMANNOSAMINE-6-PHOSPHATE 2-EPIMERASE-RELATED"/>
    <property type="match status" value="1"/>
</dbReference>
<evidence type="ECO:0000313" key="8">
    <source>
        <dbReference type="EMBL" id="GAA1735319.1"/>
    </source>
</evidence>
<dbReference type="InterPro" id="IPR007260">
    <property type="entry name" value="NanE"/>
</dbReference>
<comment type="similarity">
    <text evidence="4 7">Belongs to the NanE family.</text>
</comment>
<dbReference type="CDD" id="cd04729">
    <property type="entry name" value="NanE"/>
    <property type="match status" value="1"/>
</dbReference>
<comment type="caution">
    <text evidence="8">The sequence shown here is derived from an EMBL/GenBank/DDBJ whole genome shotgun (WGS) entry which is preliminary data.</text>
</comment>
<evidence type="ECO:0000256" key="5">
    <source>
        <dbReference type="ARBA" id="ARBA00023235"/>
    </source>
</evidence>
<gene>
    <name evidence="7" type="primary">nanE</name>
    <name evidence="8" type="ORF">GCM10009809_33090</name>
</gene>
<evidence type="ECO:0000313" key="9">
    <source>
        <dbReference type="Proteomes" id="UP001501138"/>
    </source>
</evidence>
<evidence type="ECO:0000256" key="1">
    <source>
        <dbReference type="ARBA" id="ARBA00000056"/>
    </source>
</evidence>
<name>A0ABP4VSN4_9MICO</name>
<dbReference type="RefSeq" id="WP_344249738.1">
    <property type="nucleotide sequence ID" value="NZ_BAAAPM010000008.1"/>
</dbReference>
<reference evidence="9" key="1">
    <citation type="journal article" date="2019" name="Int. J. Syst. Evol. Microbiol.">
        <title>The Global Catalogue of Microorganisms (GCM) 10K type strain sequencing project: providing services to taxonomists for standard genome sequencing and annotation.</title>
        <authorList>
            <consortium name="The Broad Institute Genomics Platform"/>
            <consortium name="The Broad Institute Genome Sequencing Center for Infectious Disease"/>
            <person name="Wu L."/>
            <person name="Ma J."/>
        </authorList>
    </citation>
    <scope>NUCLEOTIDE SEQUENCE [LARGE SCALE GENOMIC DNA]</scope>
    <source>
        <strain evidence="9">JCM 15589</strain>
    </source>
</reference>
<evidence type="ECO:0000256" key="3">
    <source>
        <dbReference type="ARBA" id="ARBA00005081"/>
    </source>
</evidence>
<keyword evidence="6 7" id="KW-0119">Carbohydrate metabolism</keyword>